<feature type="transmembrane region" description="Helical" evidence="2">
    <location>
        <begin position="33"/>
        <end position="55"/>
    </location>
</feature>
<dbReference type="PANTHER" id="PTHR12277:SF69">
    <property type="entry name" value="PROTEIN ABHD12B"/>
    <property type="match status" value="1"/>
</dbReference>
<accession>A0A834F8R5</accession>
<feature type="transmembrane region" description="Helical" evidence="2">
    <location>
        <begin position="230"/>
        <end position="253"/>
    </location>
</feature>
<sequence length="440" mass="49729">MKRRNVKQKPSASKPNRTRNSGRKEKKERFHPWIKWGLLAAFVVFIAMPVTLIVMPEIIQQLVYKYRLKVPFFVDLSRPADFSLNHTINMYLTTEEGISLGVWHTVPAHRWEEAQGKDLAWYQNSLNDGSPVFIYFHGNTLTRAALHRVGVAKLLSALGYHVVVPDYRGFGDSTGEPSESGLTTDAIYLYNWVKARSGDSLVVIWGHSLGTGSVSDRYRMILSPGYSRAALLNLWLFLFGSFLAILDFVFLVFKYYCKLPSLETLCYMFAKPLANDKIMFPSEQNLKKMKSPILFLHSEDDHLVPIEIAHQTYEVAAKAQSSDRVKLVTFDGSLGYLHNGLYRDPKLPGIIKTVRVLAALSGKLRSWQSDDVAEGCGRCAQFLKSSFNLSFCMLIARGESRDWLEPMPCQCGEHSRGAYAIGVESIPENCLCHTTRKKEG</sequence>
<dbReference type="InterPro" id="IPR000073">
    <property type="entry name" value="AB_hydrolase_1"/>
</dbReference>
<feature type="region of interest" description="Disordered" evidence="1">
    <location>
        <begin position="1"/>
        <end position="26"/>
    </location>
</feature>
<dbReference type="PANTHER" id="PTHR12277">
    <property type="entry name" value="ALPHA/BETA HYDROLASE DOMAIN-CONTAINING PROTEIN"/>
    <property type="match status" value="1"/>
</dbReference>
<dbReference type="Gene3D" id="3.40.50.1820">
    <property type="entry name" value="alpha/beta hydrolase"/>
    <property type="match status" value="1"/>
</dbReference>
<evidence type="ECO:0000256" key="1">
    <source>
        <dbReference type="SAM" id="MobiDB-lite"/>
    </source>
</evidence>
<dbReference type="SUPFAM" id="SSF53474">
    <property type="entry name" value="alpha/beta-Hydrolases"/>
    <property type="match status" value="1"/>
</dbReference>
<feature type="domain" description="AB hydrolase-1" evidence="3">
    <location>
        <begin position="131"/>
        <end position="212"/>
    </location>
</feature>
<dbReference type="AlphaFoldDB" id="A0A834F8R5"/>
<evidence type="ECO:0000256" key="2">
    <source>
        <dbReference type="SAM" id="Phobius"/>
    </source>
</evidence>
<name>A0A834F8R5_ORYME</name>
<dbReference type="GO" id="GO:0052651">
    <property type="term" value="P:monoacylglycerol catabolic process"/>
    <property type="evidence" value="ECO:0007669"/>
    <property type="project" value="TreeGrafter"/>
</dbReference>
<dbReference type="GO" id="GO:0004622">
    <property type="term" value="F:phosphatidylcholine lysophospholipase activity"/>
    <property type="evidence" value="ECO:0007669"/>
    <property type="project" value="TreeGrafter"/>
</dbReference>
<comment type="caution">
    <text evidence="4">The sequence shown here is derived from an EMBL/GenBank/DDBJ whole genome shotgun (WGS) entry which is preliminary data.</text>
</comment>
<dbReference type="GO" id="GO:0006660">
    <property type="term" value="P:phosphatidylserine catabolic process"/>
    <property type="evidence" value="ECO:0007669"/>
    <property type="project" value="TreeGrafter"/>
</dbReference>
<keyword evidence="2" id="KW-0472">Membrane</keyword>
<keyword evidence="2" id="KW-1133">Transmembrane helix</keyword>
<proteinExistence type="predicted"/>
<dbReference type="InterPro" id="IPR029058">
    <property type="entry name" value="AB_hydrolase_fold"/>
</dbReference>
<organism evidence="4 5">
    <name type="scientific">Oryzias melastigma</name>
    <name type="common">Marine medaka</name>
    <dbReference type="NCBI Taxonomy" id="30732"/>
    <lineage>
        <taxon>Eukaryota</taxon>
        <taxon>Metazoa</taxon>
        <taxon>Chordata</taxon>
        <taxon>Craniata</taxon>
        <taxon>Vertebrata</taxon>
        <taxon>Euteleostomi</taxon>
        <taxon>Actinopterygii</taxon>
        <taxon>Neopterygii</taxon>
        <taxon>Teleostei</taxon>
        <taxon>Neoteleostei</taxon>
        <taxon>Acanthomorphata</taxon>
        <taxon>Ovalentaria</taxon>
        <taxon>Atherinomorphae</taxon>
        <taxon>Beloniformes</taxon>
        <taxon>Adrianichthyidae</taxon>
        <taxon>Oryziinae</taxon>
        <taxon>Oryzias</taxon>
    </lineage>
</organism>
<evidence type="ECO:0000313" key="4">
    <source>
        <dbReference type="EMBL" id="KAF6725556.1"/>
    </source>
</evidence>
<evidence type="ECO:0000313" key="5">
    <source>
        <dbReference type="Proteomes" id="UP000646548"/>
    </source>
</evidence>
<gene>
    <name evidence="4" type="ORF">FQA47_022739</name>
</gene>
<reference evidence="4" key="1">
    <citation type="journal article" name="BMC Genomics">
        <title>Long-read sequencing and de novo genome assembly of marine medaka (Oryzias melastigma).</title>
        <authorList>
            <person name="Liang P."/>
            <person name="Saqib H.S.A."/>
            <person name="Ni X."/>
            <person name="Shen Y."/>
        </authorList>
    </citation>
    <scope>NUCLEOTIDE SEQUENCE</scope>
    <source>
        <strain evidence="4">Bigg-433</strain>
    </source>
</reference>
<dbReference type="GO" id="GO:0005789">
    <property type="term" value="C:endoplasmic reticulum membrane"/>
    <property type="evidence" value="ECO:0007669"/>
    <property type="project" value="TreeGrafter"/>
</dbReference>
<protein>
    <submittedName>
        <fullName evidence="4">Monoacylglycerol lipase ABHD12</fullName>
    </submittedName>
</protein>
<keyword evidence="2" id="KW-0812">Transmembrane</keyword>
<evidence type="ECO:0000259" key="3">
    <source>
        <dbReference type="Pfam" id="PF00561"/>
    </source>
</evidence>
<dbReference type="GO" id="GO:0047372">
    <property type="term" value="F:monoacylglycerol lipase activity"/>
    <property type="evidence" value="ECO:0007669"/>
    <property type="project" value="TreeGrafter"/>
</dbReference>
<dbReference type="Proteomes" id="UP000646548">
    <property type="component" value="Unassembled WGS sequence"/>
</dbReference>
<dbReference type="EMBL" id="WKFB01000356">
    <property type="protein sequence ID" value="KAF6725556.1"/>
    <property type="molecule type" value="Genomic_DNA"/>
</dbReference>
<dbReference type="Pfam" id="PF00561">
    <property type="entry name" value="Abhydrolase_1"/>
    <property type="match status" value="1"/>
</dbReference>